<dbReference type="AlphaFoldDB" id="G4A8Y3"/>
<gene>
    <name evidence="2" type="ORF">SC1083_1289</name>
</gene>
<dbReference type="EMBL" id="AEJM01000023">
    <property type="protein sequence ID" value="EGY33722.1"/>
    <property type="molecule type" value="Genomic_DNA"/>
</dbReference>
<dbReference type="PATRIC" id="fig|907488.3.peg.1258"/>
<protein>
    <submittedName>
        <fullName evidence="2">Uncharacterized protein</fullName>
    </submittedName>
</protein>
<accession>G4A8Y3</accession>
<sequence>MRLKKHLDFPLHFFMLLYKLNVFIALNHLYQTKKSFLIFSFFSFFLPK</sequence>
<keyword evidence="1" id="KW-0812">Transmembrane</keyword>
<keyword evidence="1" id="KW-0472">Membrane</keyword>
<evidence type="ECO:0000313" key="2">
    <source>
        <dbReference type="EMBL" id="EGY33722.1"/>
    </source>
</evidence>
<dbReference type="Proteomes" id="UP000005508">
    <property type="component" value="Unassembled WGS sequence"/>
</dbReference>
<keyword evidence="1" id="KW-1133">Transmembrane helix</keyword>
<name>G4A8Y3_AGGAC</name>
<comment type="caution">
    <text evidence="2">The sequence shown here is derived from an EMBL/GenBank/DDBJ whole genome shotgun (WGS) entry which is preliminary data.</text>
</comment>
<evidence type="ECO:0000313" key="3">
    <source>
        <dbReference type="Proteomes" id="UP000005508"/>
    </source>
</evidence>
<evidence type="ECO:0000256" key="1">
    <source>
        <dbReference type="SAM" id="Phobius"/>
    </source>
</evidence>
<proteinExistence type="predicted"/>
<reference evidence="2 3" key="1">
    <citation type="submission" date="2010-10" db="EMBL/GenBank/DDBJ databases">
        <authorList>
            <person name="Chen C."/>
            <person name="Kittichotirat W."/>
            <person name="Asikainen S."/>
            <person name="Bumgarner R."/>
        </authorList>
    </citation>
    <scope>NUCLEOTIDE SEQUENCE [LARGE SCALE GENOMIC DNA]</scope>
    <source>
        <strain evidence="2 3">SC1083</strain>
    </source>
</reference>
<feature type="transmembrane region" description="Helical" evidence="1">
    <location>
        <begin position="12"/>
        <end position="30"/>
    </location>
</feature>
<organism evidence="2 3">
    <name type="scientific">Aggregatibacter actinomycetemcomitans serotype e str. SC1083</name>
    <dbReference type="NCBI Taxonomy" id="907488"/>
    <lineage>
        <taxon>Bacteria</taxon>
        <taxon>Pseudomonadati</taxon>
        <taxon>Pseudomonadota</taxon>
        <taxon>Gammaproteobacteria</taxon>
        <taxon>Pasteurellales</taxon>
        <taxon>Pasteurellaceae</taxon>
        <taxon>Aggregatibacter</taxon>
    </lineage>
</organism>